<comment type="subcellular location">
    <subcellularLocation>
        <location evidence="1">Nucleus</location>
    </subcellularLocation>
</comment>
<keyword evidence="6" id="KW-0238">DNA-binding</keyword>
<dbReference type="Pfam" id="PF00145">
    <property type="entry name" value="DNA_methylase"/>
    <property type="match status" value="1"/>
</dbReference>
<evidence type="ECO:0000256" key="5">
    <source>
        <dbReference type="ARBA" id="ARBA00022691"/>
    </source>
</evidence>
<evidence type="ECO:0000256" key="6">
    <source>
        <dbReference type="ARBA" id="ARBA00023125"/>
    </source>
</evidence>
<keyword evidence="11" id="KW-1185">Reference proteome</keyword>
<dbReference type="PROSITE" id="PS00598">
    <property type="entry name" value="CHROMO_1"/>
    <property type="match status" value="1"/>
</dbReference>
<dbReference type="GO" id="GO:0005634">
    <property type="term" value="C:nucleus"/>
    <property type="evidence" value="ECO:0007669"/>
    <property type="project" value="UniProtKB-SubCell"/>
</dbReference>
<dbReference type="PROSITE" id="PS00094">
    <property type="entry name" value="C5_MTASE_1"/>
    <property type="match status" value="1"/>
</dbReference>
<dbReference type="SUPFAM" id="SSF53335">
    <property type="entry name" value="S-adenosyl-L-methionine-dependent methyltransferases"/>
    <property type="match status" value="2"/>
</dbReference>
<proteinExistence type="inferred from homology"/>
<dbReference type="GO" id="GO:0032259">
    <property type="term" value="P:methylation"/>
    <property type="evidence" value="ECO:0007669"/>
    <property type="project" value="UniProtKB-KW"/>
</dbReference>
<dbReference type="InterPro" id="IPR018117">
    <property type="entry name" value="C5_DNA_meth_AS"/>
</dbReference>
<evidence type="ECO:0000313" key="11">
    <source>
        <dbReference type="Proteomes" id="UP001642360"/>
    </source>
</evidence>
<dbReference type="InterPro" id="IPR023779">
    <property type="entry name" value="Chromodomain_CS"/>
</dbReference>
<dbReference type="Proteomes" id="UP001642360">
    <property type="component" value="Unassembled WGS sequence"/>
</dbReference>
<keyword evidence="4 8" id="KW-0808">Transferase</keyword>
<evidence type="ECO:0000256" key="2">
    <source>
        <dbReference type="ARBA" id="ARBA00011975"/>
    </source>
</evidence>
<dbReference type="PANTHER" id="PTHR10629:SF44">
    <property type="entry name" value="DNA (CYTOSINE-5-)-METHYLTRANSFERASE"/>
    <property type="match status" value="1"/>
</dbReference>
<dbReference type="CDD" id="cd18635">
    <property type="entry name" value="CD_CMT3_like"/>
    <property type="match status" value="1"/>
</dbReference>
<dbReference type="Gene3D" id="3.90.120.10">
    <property type="entry name" value="DNA Methylase, subunit A, domain 2"/>
    <property type="match status" value="1"/>
</dbReference>
<sequence length="851" mass="95831">MATECLWPSQKFAIDYGLVGSSRLVICPKVGVVPVEKTVFESSLNTSPDLLIEPDNTADGSNLSSSPYMKACYKNVAKANFGRISSLQPYKSELTLLDIYSGCGGMSTGLCLGAKLSGVDLVTKWTVDNDKSACESLKLNHPGTQIRNEPAEDFLDLLKEWDKLCKKYGARIVETQKPNFRVTRGADKDAHSKSENEIPRGEYEVASFVDICYGDPNETGKRGLNFQLVKFYTETVFESSLNTSPDLLIEPDNTADGSNLSSSPYMKACYKNVAKANFGRISSLQPYKSELTLLDIYSGCGGMSTGLCLGAKLSGVDLVTKWTVDNDKSACESLKLNHPGTQIRNEPAEDFLDLLKEWDKLCKKYGARIVETQKPNFRVTRGADKDAHSKSENEIPRGEYEVASFVDICYGDPNETGKRGLNFQVRWVGYGPSEDTWESIEGLSKCQDRILDFVRKGIKSKILPRPGEVDVICGGPPCQGISGYNRFRNVDSPLDDERNRQIMVFMEIVNFLRPKYVLMENVVDILRFAKGCLARYALSSLVRMNYQSRLGIMAAGCYGLPQFRLRVFLWGAHPHERLPQFPLPTHDVVLKYGPPSEFERNVVAYDEGQPWGLEKHIVLNDAISDLPPVTNGQTRDKMSYRRDPETEFQKYIRATKSDMMGFACSGPGRTENSVLFDHRPLPLSDDDYLRVCQIPRKKGANFRDLPGIIVGTDNVVQRTEGQSLMPSGKPWVPDWAMNYCEGKSLRPFARLWWDETVPTVLCRPDAHSQAILHPEQDRVLTIRECARLQGFPDYYEFCGDMKERAIYFSKKISFSRTHFPILVLEEHDFWGKVPLKVPDWAMNYCEGKSLR</sequence>
<reference evidence="10 11" key="1">
    <citation type="submission" date="2024-02" db="EMBL/GenBank/DDBJ databases">
        <authorList>
            <person name="Vignale AGUSTIN F."/>
            <person name="Sosa J E."/>
            <person name="Modenutti C."/>
        </authorList>
    </citation>
    <scope>NUCLEOTIDE SEQUENCE [LARGE SCALE GENOMIC DNA]</scope>
</reference>
<evidence type="ECO:0000256" key="1">
    <source>
        <dbReference type="ARBA" id="ARBA00004123"/>
    </source>
</evidence>
<dbReference type="Pfam" id="PF00385">
    <property type="entry name" value="Chromo"/>
    <property type="match status" value="1"/>
</dbReference>
<evidence type="ECO:0000256" key="8">
    <source>
        <dbReference type="PROSITE-ProRule" id="PRU01016"/>
    </source>
</evidence>
<dbReference type="GO" id="GO:0003677">
    <property type="term" value="F:DNA binding"/>
    <property type="evidence" value="ECO:0007669"/>
    <property type="project" value="UniProtKB-KW"/>
</dbReference>
<feature type="domain" description="Chromo" evidence="9">
    <location>
        <begin position="400"/>
        <end position="465"/>
    </location>
</feature>
<gene>
    <name evidence="10" type="ORF">ILEXP_LOCUS42134</name>
</gene>
<protein>
    <recommendedName>
        <fullName evidence="2">DNA (cytosine-5-)-methyltransferase</fullName>
        <ecNumber evidence="2">2.1.1.37</ecNumber>
    </recommendedName>
</protein>
<keyword evidence="5 8" id="KW-0949">S-adenosyl-L-methionine</keyword>
<keyword evidence="3 8" id="KW-0489">Methyltransferase</keyword>
<dbReference type="InterPro" id="IPR016197">
    <property type="entry name" value="Chromo-like_dom_sf"/>
</dbReference>
<dbReference type="PROSITE" id="PS51679">
    <property type="entry name" value="SAM_MT_C5"/>
    <property type="match status" value="1"/>
</dbReference>
<organism evidence="10 11">
    <name type="scientific">Ilex paraguariensis</name>
    <name type="common">yerba mate</name>
    <dbReference type="NCBI Taxonomy" id="185542"/>
    <lineage>
        <taxon>Eukaryota</taxon>
        <taxon>Viridiplantae</taxon>
        <taxon>Streptophyta</taxon>
        <taxon>Embryophyta</taxon>
        <taxon>Tracheophyta</taxon>
        <taxon>Spermatophyta</taxon>
        <taxon>Magnoliopsida</taxon>
        <taxon>eudicotyledons</taxon>
        <taxon>Gunneridae</taxon>
        <taxon>Pentapetalae</taxon>
        <taxon>asterids</taxon>
        <taxon>campanulids</taxon>
        <taxon>Aquifoliales</taxon>
        <taxon>Aquifoliaceae</taxon>
        <taxon>Ilex</taxon>
    </lineage>
</organism>
<dbReference type="EC" id="2.1.1.37" evidence="2"/>
<dbReference type="InterPro" id="IPR050390">
    <property type="entry name" value="C5-Methyltransferase"/>
</dbReference>
<dbReference type="PROSITE" id="PS50013">
    <property type="entry name" value="CHROMO_2"/>
    <property type="match status" value="1"/>
</dbReference>
<dbReference type="InterPro" id="IPR000953">
    <property type="entry name" value="Chromo/chromo_shadow_dom"/>
</dbReference>
<dbReference type="InterPro" id="IPR029063">
    <property type="entry name" value="SAM-dependent_MTases_sf"/>
</dbReference>
<evidence type="ECO:0000313" key="10">
    <source>
        <dbReference type="EMBL" id="CAK9172482.1"/>
    </source>
</evidence>
<dbReference type="PRINTS" id="PR00105">
    <property type="entry name" value="C5METTRFRASE"/>
</dbReference>
<comment type="caution">
    <text evidence="10">The sequence shown here is derived from an EMBL/GenBank/DDBJ whole genome shotgun (WGS) entry which is preliminary data.</text>
</comment>
<evidence type="ECO:0000259" key="9">
    <source>
        <dbReference type="PROSITE" id="PS50013"/>
    </source>
</evidence>
<dbReference type="InterPro" id="IPR023780">
    <property type="entry name" value="Chromo_domain"/>
</dbReference>
<keyword evidence="7" id="KW-0539">Nucleus</keyword>
<evidence type="ECO:0000256" key="4">
    <source>
        <dbReference type="ARBA" id="ARBA00022679"/>
    </source>
</evidence>
<dbReference type="InterPro" id="IPR001525">
    <property type="entry name" value="C5_MeTfrase"/>
</dbReference>
<dbReference type="SMART" id="SM00298">
    <property type="entry name" value="CHROMO"/>
    <property type="match status" value="1"/>
</dbReference>
<dbReference type="PANTHER" id="PTHR10629">
    <property type="entry name" value="CYTOSINE-SPECIFIC METHYLTRANSFERASE"/>
    <property type="match status" value="1"/>
</dbReference>
<dbReference type="EMBL" id="CAUOFW020006002">
    <property type="protein sequence ID" value="CAK9172482.1"/>
    <property type="molecule type" value="Genomic_DNA"/>
</dbReference>
<dbReference type="SUPFAM" id="SSF54160">
    <property type="entry name" value="Chromo domain-like"/>
    <property type="match status" value="1"/>
</dbReference>
<name>A0ABC8TWN8_9AQUA</name>
<accession>A0ABC8TWN8</accession>
<dbReference type="AlphaFoldDB" id="A0ABC8TWN8"/>
<evidence type="ECO:0000256" key="3">
    <source>
        <dbReference type="ARBA" id="ARBA00022603"/>
    </source>
</evidence>
<evidence type="ECO:0000256" key="7">
    <source>
        <dbReference type="ARBA" id="ARBA00023242"/>
    </source>
</evidence>
<dbReference type="FunFam" id="3.90.120.10:FF:000003">
    <property type="entry name" value="DNA (cytosine-5)-methyltransferase 1"/>
    <property type="match status" value="1"/>
</dbReference>
<dbReference type="GO" id="GO:0003886">
    <property type="term" value="F:DNA (cytosine-5-)-methyltransferase activity"/>
    <property type="evidence" value="ECO:0007669"/>
    <property type="project" value="UniProtKB-EC"/>
</dbReference>
<dbReference type="Gene3D" id="3.40.50.150">
    <property type="entry name" value="Vaccinia Virus protein VP39"/>
    <property type="match status" value="2"/>
</dbReference>
<comment type="similarity">
    <text evidence="8">Belongs to the class I-like SAM-binding methyltransferase superfamily. C5-methyltransferase family.</text>
</comment>
<feature type="active site" evidence="8">
    <location>
        <position position="478"/>
    </location>
</feature>